<sequence>MRELWPNVLTQFKQYLILTW</sequence>
<name>A0A2P2P990_RHIMU</name>
<organism evidence="1">
    <name type="scientific">Rhizophora mucronata</name>
    <name type="common">Asiatic mangrove</name>
    <dbReference type="NCBI Taxonomy" id="61149"/>
    <lineage>
        <taxon>Eukaryota</taxon>
        <taxon>Viridiplantae</taxon>
        <taxon>Streptophyta</taxon>
        <taxon>Embryophyta</taxon>
        <taxon>Tracheophyta</taxon>
        <taxon>Spermatophyta</taxon>
        <taxon>Magnoliopsida</taxon>
        <taxon>eudicotyledons</taxon>
        <taxon>Gunneridae</taxon>
        <taxon>Pentapetalae</taxon>
        <taxon>rosids</taxon>
        <taxon>fabids</taxon>
        <taxon>Malpighiales</taxon>
        <taxon>Rhizophoraceae</taxon>
        <taxon>Rhizophora</taxon>
    </lineage>
</organism>
<reference evidence="1" key="1">
    <citation type="submission" date="2018-02" db="EMBL/GenBank/DDBJ databases">
        <title>Rhizophora mucronata_Transcriptome.</title>
        <authorList>
            <person name="Meera S.P."/>
            <person name="Sreeshan A."/>
            <person name="Augustine A."/>
        </authorList>
    </citation>
    <scope>NUCLEOTIDE SEQUENCE</scope>
    <source>
        <tissue evidence="1">Leaf</tissue>
    </source>
</reference>
<accession>A0A2P2P990</accession>
<evidence type="ECO:0000313" key="1">
    <source>
        <dbReference type="EMBL" id="MBX51292.1"/>
    </source>
</evidence>
<dbReference type="AlphaFoldDB" id="A0A2P2P990"/>
<proteinExistence type="predicted"/>
<protein>
    <submittedName>
        <fullName evidence="1">Uncharacterized protein</fullName>
    </submittedName>
</protein>
<dbReference type="EMBL" id="GGEC01070808">
    <property type="protein sequence ID" value="MBX51292.1"/>
    <property type="molecule type" value="Transcribed_RNA"/>
</dbReference>